<evidence type="ECO:0000313" key="3">
    <source>
        <dbReference type="Proteomes" id="UP000887421"/>
    </source>
</evidence>
<dbReference type="Proteomes" id="UP000887421">
    <property type="component" value="Chromosome"/>
</dbReference>
<keyword evidence="2" id="KW-0282">Flagellum</keyword>
<accession>A0ABY5JGV5</accession>
<dbReference type="EMBL" id="CP076114">
    <property type="protein sequence ID" value="UUD66087.1"/>
    <property type="molecule type" value="Genomic_DNA"/>
</dbReference>
<dbReference type="Gene3D" id="3.30.750.140">
    <property type="match status" value="1"/>
</dbReference>
<reference evidence="2" key="1">
    <citation type="submission" date="2021-05" db="EMBL/GenBank/DDBJ databases">
        <title>Complete genome sequence of Pseudomonas seleniipraecipitans strain D1-6.</title>
        <authorList>
            <person name="Lafi F."/>
            <person name="Eida A."/>
            <person name="Alam I."/>
            <person name="Hert H."/>
            <person name="Saad M."/>
        </authorList>
    </citation>
    <scope>NUCLEOTIDE SEQUENCE</scope>
    <source>
        <strain evidence="2">D1-6</strain>
    </source>
</reference>
<feature type="domain" description="Flagellar hook-length control protein-like C-terminal" evidence="1">
    <location>
        <begin position="8"/>
        <end position="88"/>
    </location>
</feature>
<protein>
    <submittedName>
        <fullName evidence="2">Flagellar hook-length control protein FliK</fullName>
    </submittedName>
</protein>
<name>A0ABY5JGV5_9GAMM</name>
<dbReference type="CDD" id="cd17470">
    <property type="entry name" value="T3SS_Flik_C"/>
    <property type="match status" value="1"/>
</dbReference>
<sequence>MIGALRDSVELQFRNGLQQATIRLDPAELGRVEIQVSHEAGRLHVQIQAGQGDVVRLLQQTSERLRQELAGQHFVEVSVQVGADSQQERRGRQAPSSWVSEPAVQVSQLVEDDSAAGDSRRSDVLITV</sequence>
<dbReference type="PANTHER" id="PTHR37533:SF2">
    <property type="entry name" value="FLAGELLAR HOOK-LENGTH CONTROL PROTEIN"/>
    <property type="match status" value="1"/>
</dbReference>
<organism evidence="2 3">
    <name type="scientific">Phytopseudomonas seleniipraecipitans</name>
    <dbReference type="NCBI Taxonomy" id="640205"/>
    <lineage>
        <taxon>Bacteria</taxon>
        <taxon>Pseudomonadati</taxon>
        <taxon>Pseudomonadota</taxon>
        <taxon>Gammaproteobacteria</taxon>
        <taxon>Pseudomonadales</taxon>
        <taxon>Pseudomonadaceae</taxon>
        <taxon>Phytopseudomonas</taxon>
    </lineage>
</organism>
<keyword evidence="2" id="KW-0969">Cilium</keyword>
<evidence type="ECO:0000259" key="1">
    <source>
        <dbReference type="Pfam" id="PF02120"/>
    </source>
</evidence>
<proteinExistence type="predicted"/>
<keyword evidence="2" id="KW-0966">Cell projection</keyword>
<dbReference type="PANTHER" id="PTHR37533">
    <property type="entry name" value="FLAGELLAR HOOK-LENGTH CONTROL PROTEIN"/>
    <property type="match status" value="1"/>
</dbReference>
<dbReference type="Pfam" id="PF02120">
    <property type="entry name" value="Flg_hook"/>
    <property type="match status" value="1"/>
</dbReference>
<dbReference type="InterPro" id="IPR038610">
    <property type="entry name" value="FliK-like_C_sf"/>
</dbReference>
<dbReference type="InterPro" id="IPR021136">
    <property type="entry name" value="Flagellar_hook_control-like_C"/>
</dbReference>
<gene>
    <name evidence="2" type="ORF">D16iCDA_04260</name>
</gene>
<evidence type="ECO:0000313" key="2">
    <source>
        <dbReference type="EMBL" id="UUD66087.1"/>
    </source>
</evidence>
<keyword evidence="3" id="KW-1185">Reference proteome</keyword>
<dbReference type="InterPro" id="IPR052563">
    <property type="entry name" value="FliK"/>
</dbReference>